<evidence type="ECO:0000256" key="1">
    <source>
        <dbReference type="SAM" id="MobiDB-lite"/>
    </source>
</evidence>
<dbReference type="Proteomes" id="UP000314294">
    <property type="component" value="Unassembled WGS sequence"/>
</dbReference>
<dbReference type="EMBL" id="SRLO01004654">
    <property type="protein sequence ID" value="TNN30292.1"/>
    <property type="molecule type" value="Genomic_DNA"/>
</dbReference>
<reference evidence="2 3" key="1">
    <citation type="submission" date="2019-03" db="EMBL/GenBank/DDBJ databases">
        <title>First draft genome of Liparis tanakae, snailfish: a comprehensive survey of snailfish specific genes.</title>
        <authorList>
            <person name="Kim W."/>
            <person name="Song I."/>
            <person name="Jeong J.-H."/>
            <person name="Kim D."/>
            <person name="Kim S."/>
            <person name="Ryu S."/>
            <person name="Song J.Y."/>
            <person name="Lee S.K."/>
        </authorList>
    </citation>
    <scope>NUCLEOTIDE SEQUENCE [LARGE SCALE GENOMIC DNA]</scope>
    <source>
        <tissue evidence="2">Muscle</tissue>
    </source>
</reference>
<sequence>MEIFTMSLRQEHCRRARGSEERTLLLYRGTRGVTLLLYRGTRGVTLLLYRGTRGEDTAALQGDQRTRRERSTLGRAVRNRSVGSRRLEDVSVDLELQAAAPVEQRDEPRGALRQ</sequence>
<gene>
    <name evidence="2" type="ORF">EYF80_059554</name>
</gene>
<proteinExistence type="predicted"/>
<name>A0A4Z2EPP1_9TELE</name>
<evidence type="ECO:0000313" key="2">
    <source>
        <dbReference type="EMBL" id="TNN30292.1"/>
    </source>
</evidence>
<feature type="region of interest" description="Disordered" evidence="1">
    <location>
        <begin position="57"/>
        <end position="78"/>
    </location>
</feature>
<organism evidence="2 3">
    <name type="scientific">Liparis tanakae</name>
    <name type="common">Tanaka's snailfish</name>
    <dbReference type="NCBI Taxonomy" id="230148"/>
    <lineage>
        <taxon>Eukaryota</taxon>
        <taxon>Metazoa</taxon>
        <taxon>Chordata</taxon>
        <taxon>Craniata</taxon>
        <taxon>Vertebrata</taxon>
        <taxon>Euteleostomi</taxon>
        <taxon>Actinopterygii</taxon>
        <taxon>Neopterygii</taxon>
        <taxon>Teleostei</taxon>
        <taxon>Neoteleostei</taxon>
        <taxon>Acanthomorphata</taxon>
        <taxon>Eupercaria</taxon>
        <taxon>Perciformes</taxon>
        <taxon>Cottioidei</taxon>
        <taxon>Cottales</taxon>
        <taxon>Liparidae</taxon>
        <taxon>Liparis</taxon>
    </lineage>
</organism>
<accession>A0A4Z2EPP1</accession>
<keyword evidence="3" id="KW-1185">Reference proteome</keyword>
<dbReference type="AlphaFoldDB" id="A0A4Z2EPP1"/>
<evidence type="ECO:0000313" key="3">
    <source>
        <dbReference type="Proteomes" id="UP000314294"/>
    </source>
</evidence>
<comment type="caution">
    <text evidence="2">The sequence shown here is derived from an EMBL/GenBank/DDBJ whole genome shotgun (WGS) entry which is preliminary data.</text>
</comment>
<protein>
    <submittedName>
        <fullName evidence="2">Uncharacterized protein</fullName>
    </submittedName>
</protein>